<evidence type="ECO:0000313" key="1">
    <source>
        <dbReference type="EMBL" id="MCD7463419.1"/>
    </source>
</evidence>
<dbReference type="InterPro" id="IPR021109">
    <property type="entry name" value="Peptidase_aspartic_dom_sf"/>
</dbReference>
<accession>A0ABS8SY74</accession>
<sequence>MAKQTLDVSNERHIECLKETTLSVPFIDDLKEIPRLKELLTKKRAIKDEVILITHRVNVTIVGIHMEKKGDLGEFTIPYCAMDMDIPVILGRPFLATSRALMDSKKHGITFQINNESMTFKAGRGHEISTTARE</sequence>
<dbReference type="Proteomes" id="UP000823775">
    <property type="component" value="Unassembled WGS sequence"/>
</dbReference>
<keyword evidence="2" id="KW-1185">Reference proteome</keyword>
<reference evidence="1 2" key="1">
    <citation type="journal article" date="2021" name="BMC Genomics">
        <title>Datura genome reveals duplications of psychoactive alkaloid biosynthetic genes and high mutation rate following tissue culture.</title>
        <authorList>
            <person name="Rajewski A."/>
            <person name="Carter-House D."/>
            <person name="Stajich J."/>
            <person name="Litt A."/>
        </authorList>
    </citation>
    <scope>NUCLEOTIDE SEQUENCE [LARGE SCALE GENOMIC DNA]</scope>
    <source>
        <strain evidence="1">AR-01</strain>
    </source>
</reference>
<dbReference type="Gene3D" id="2.40.70.10">
    <property type="entry name" value="Acid Proteases"/>
    <property type="match status" value="1"/>
</dbReference>
<organism evidence="1 2">
    <name type="scientific">Datura stramonium</name>
    <name type="common">Jimsonweed</name>
    <name type="synonym">Common thornapple</name>
    <dbReference type="NCBI Taxonomy" id="4076"/>
    <lineage>
        <taxon>Eukaryota</taxon>
        <taxon>Viridiplantae</taxon>
        <taxon>Streptophyta</taxon>
        <taxon>Embryophyta</taxon>
        <taxon>Tracheophyta</taxon>
        <taxon>Spermatophyta</taxon>
        <taxon>Magnoliopsida</taxon>
        <taxon>eudicotyledons</taxon>
        <taxon>Gunneridae</taxon>
        <taxon>Pentapetalae</taxon>
        <taxon>asterids</taxon>
        <taxon>lamiids</taxon>
        <taxon>Solanales</taxon>
        <taxon>Solanaceae</taxon>
        <taxon>Solanoideae</taxon>
        <taxon>Datureae</taxon>
        <taxon>Datura</taxon>
    </lineage>
</organism>
<protein>
    <recommendedName>
        <fullName evidence="3">Reverse transcriptase domain-containing protein</fullName>
    </recommendedName>
</protein>
<proteinExistence type="predicted"/>
<dbReference type="EMBL" id="JACEIK010000886">
    <property type="protein sequence ID" value="MCD7463419.1"/>
    <property type="molecule type" value="Genomic_DNA"/>
</dbReference>
<comment type="caution">
    <text evidence="1">The sequence shown here is derived from an EMBL/GenBank/DDBJ whole genome shotgun (WGS) entry which is preliminary data.</text>
</comment>
<evidence type="ECO:0000313" key="2">
    <source>
        <dbReference type="Proteomes" id="UP000823775"/>
    </source>
</evidence>
<name>A0ABS8SY74_DATST</name>
<gene>
    <name evidence="1" type="ORF">HAX54_050544</name>
</gene>
<evidence type="ECO:0008006" key="3">
    <source>
        <dbReference type="Google" id="ProtNLM"/>
    </source>
</evidence>